<evidence type="ECO:0000313" key="4">
    <source>
        <dbReference type="Proteomes" id="UP001215151"/>
    </source>
</evidence>
<protein>
    <submittedName>
        <fullName evidence="3">Uncharacterized protein</fullName>
    </submittedName>
</protein>
<feature type="compositionally biased region" description="Polar residues" evidence="1">
    <location>
        <begin position="307"/>
        <end position="351"/>
    </location>
</feature>
<sequence length="516" mass="55991">MISSPRLKLLGFRTPHVYTVANLSSSSSSNISWSFYQEGPLSNNVVINCSLSLNNIRSSYPEHTVMMMSCELYPFSSYPTSPIRLALIHLHQLPSTTGTTVTLTAGASVNRTIDDQHGDNSTGAVPLFLPDGTWNIGQTCTVCAFRANNPINVSEVFDGTWHDAMHYGTRDTDPITIQANFTGHAVYVYHVVVNYLTYGIVTSTNLTFHIDNEQVGSYTHSPTGSESENTPPIFYNFPVYTNESLVEGNHTLMISAPGDIETLVLFDYIVYTTEDDSGSDSSHPSAHSQISPSPTSLPASLPRTSTHSSQSGTLSLGPSNSSTFSSQTPLPPTAMNQPNSQTQPSRNSTDGHTPLPPHGARSTGDIAAIAGGTTGGIALVAAVVSCYLLRRRHTHQKKWLQSEPLIIDKELADMLNFSSRVDLLEGHDDQTVSAQAERFNHLVQRIRTLLAEVDGHRNARNHARKGDQFAPSATAPLAADENLSSTLTALRAEVTALREELGEKCMIHTLPPSYQA</sequence>
<organism evidence="3 4">
    <name type="scientific">Trametes cubensis</name>
    <dbReference type="NCBI Taxonomy" id="1111947"/>
    <lineage>
        <taxon>Eukaryota</taxon>
        <taxon>Fungi</taxon>
        <taxon>Dikarya</taxon>
        <taxon>Basidiomycota</taxon>
        <taxon>Agaricomycotina</taxon>
        <taxon>Agaricomycetes</taxon>
        <taxon>Polyporales</taxon>
        <taxon>Polyporaceae</taxon>
        <taxon>Trametes</taxon>
    </lineage>
</organism>
<dbReference type="EMBL" id="JAPEVG010000140">
    <property type="protein sequence ID" value="KAJ8481310.1"/>
    <property type="molecule type" value="Genomic_DNA"/>
</dbReference>
<dbReference type="AlphaFoldDB" id="A0AAD7TV69"/>
<name>A0AAD7TV69_9APHY</name>
<gene>
    <name evidence="3" type="ORF">ONZ51_g6081</name>
</gene>
<proteinExistence type="predicted"/>
<evidence type="ECO:0000256" key="1">
    <source>
        <dbReference type="SAM" id="MobiDB-lite"/>
    </source>
</evidence>
<dbReference type="CDD" id="cd12087">
    <property type="entry name" value="TM_EGFR-like"/>
    <property type="match status" value="1"/>
</dbReference>
<reference evidence="3" key="1">
    <citation type="submission" date="2022-11" db="EMBL/GenBank/DDBJ databases">
        <title>Genome Sequence of Cubamyces cubensis.</title>
        <authorList>
            <person name="Buettner E."/>
        </authorList>
    </citation>
    <scope>NUCLEOTIDE SEQUENCE</scope>
    <source>
        <strain evidence="3">MPL-01</strain>
    </source>
</reference>
<keyword evidence="2" id="KW-0812">Transmembrane</keyword>
<feature type="compositionally biased region" description="Low complexity" evidence="1">
    <location>
        <begin position="279"/>
        <end position="306"/>
    </location>
</feature>
<dbReference type="Proteomes" id="UP001215151">
    <property type="component" value="Unassembled WGS sequence"/>
</dbReference>
<evidence type="ECO:0000256" key="2">
    <source>
        <dbReference type="SAM" id="Phobius"/>
    </source>
</evidence>
<feature type="transmembrane region" description="Helical" evidence="2">
    <location>
        <begin position="366"/>
        <end position="389"/>
    </location>
</feature>
<keyword evidence="2" id="KW-1133">Transmembrane helix</keyword>
<feature type="region of interest" description="Disordered" evidence="1">
    <location>
        <begin position="275"/>
        <end position="366"/>
    </location>
</feature>
<keyword evidence="4" id="KW-1185">Reference proteome</keyword>
<evidence type="ECO:0000313" key="3">
    <source>
        <dbReference type="EMBL" id="KAJ8481310.1"/>
    </source>
</evidence>
<comment type="caution">
    <text evidence="3">The sequence shown here is derived from an EMBL/GenBank/DDBJ whole genome shotgun (WGS) entry which is preliminary data.</text>
</comment>
<keyword evidence="2" id="KW-0472">Membrane</keyword>
<accession>A0AAD7TV69</accession>